<protein>
    <submittedName>
        <fullName evidence="3">Secreted phosphoprotein 1</fullName>
    </submittedName>
</protein>
<organism evidence="2 3">
    <name type="scientific">Panagrellus redivivus</name>
    <name type="common">Microworm</name>
    <dbReference type="NCBI Taxonomy" id="6233"/>
    <lineage>
        <taxon>Eukaryota</taxon>
        <taxon>Metazoa</taxon>
        <taxon>Ecdysozoa</taxon>
        <taxon>Nematoda</taxon>
        <taxon>Chromadorea</taxon>
        <taxon>Rhabditida</taxon>
        <taxon>Tylenchina</taxon>
        <taxon>Panagrolaimomorpha</taxon>
        <taxon>Panagrolaimoidea</taxon>
        <taxon>Panagrolaimidae</taxon>
        <taxon>Panagrellus</taxon>
    </lineage>
</organism>
<proteinExistence type="predicted"/>
<keyword evidence="1" id="KW-0732">Signal</keyword>
<reference evidence="2" key="1">
    <citation type="journal article" date="2013" name="Genetics">
        <title>The draft genome and transcriptome of Panagrellus redivivus are shaped by the harsh demands of a free-living lifestyle.</title>
        <authorList>
            <person name="Srinivasan J."/>
            <person name="Dillman A.R."/>
            <person name="Macchietto M.G."/>
            <person name="Heikkinen L."/>
            <person name="Lakso M."/>
            <person name="Fracchia K.M."/>
            <person name="Antoshechkin I."/>
            <person name="Mortazavi A."/>
            <person name="Wong G."/>
            <person name="Sternberg P.W."/>
        </authorList>
    </citation>
    <scope>NUCLEOTIDE SEQUENCE [LARGE SCALE GENOMIC DNA]</scope>
    <source>
        <strain evidence="2">MT8872</strain>
    </source>
</reference>
<evidence type="ECO:0000256" key="1">
    <source>
        <dbReference type="SAM" id="SignalP"/>
    </source>
</evidence>
<feature type="chain" id="PRO_5029011191" evidence="1">
    <location>
        <begin position="19"/>
        <end position="258"/>
    </location>
</feature>
<keyword evidence="2" id="KW-1185">Reference proteome</keyword>
<dbReference type="WBParaSite" id="Pan_g11150.t1">
    <property type="protein sequence ID" value="Pan_g11150.t1"/>
    <property type="gene ID" value="Pan_g11150"/>
</dbReference>
<sequence>MMALQSVLFISMLALISASNVVVEDFGIITTLDPEAEDLGGSHVTFAPETQDLGGSHVTLAPEAEDLIGSRKTFAPEAEDLGISHVTLVPETEDLGGSHKTFAPETQDLGGSHRTFAPEDENLGISHVTFAPEAEDLKPSAVPAEGLGTHSPELKNPFEVAFNKYMESKMTREDELALAAVAEQFLKEVREEPEPGSSVAPLDADDEEELKYLETLVGDLQNSNDPFPAGLIPEKADDFSAYQLLKSFQLLKRVFGDE</sequence>
<reference evidence="3" key="2">
    <citation type="submission" date="2020-10" db="UniProtKB">
        <authorList>
            <consortium name="WormBaseParasite"/>
        </authorList>
    </citation>
    <scope>IDENTIFICATION</scope>
</reference>
<dbReference type="AlphaFoldDB" id="A0A7E4UPA6"/>
<accession>A0A7E4UPA6</accession>
<name>A0A7E4UPA6_PANRE</name>
<evidence type="ECO:0000313" key="2">
    <source>
        <dbReference type="Proteomes" id="UP000492821"/>
    </source>
</evidence>
<dbReference type="Proteomes" id="UP000492821">
    <property type="component" value="Unassembled WGS sequence"/>
</dbReference>
<evidence type="ECO:0000313" key="3">
    <source>
        <dbReference type="WBParaSite" id="Pan_g11150.t1"/>
    </source>
</evidence>
<feature type="signal peptide" evidence="1">
    <location>
        <begin position="1"/>
        <end position="18"/>
    </location>
</feature>